<accession>A0ABU7YXR6</accession>
<dbReference type="RefSeq" id="WP_332616052.1">
    <property type="nucleotide sequence ID" value="NZ_JAXGFP010000003.1"/>
</dbReference>
<dbReference type="Proteomes" id="UP001355056">
    <property type="component" value="Unassembled WGS sequence"/>
</dbReference>
<organism evidence="2 3">
    <name type="scientific">Novilysobacter erysipheiresistens</name>
    <dbReference type="NCBI Taxonomy" id="1749332"/>
    <lineage>
        <taxon>Bacteria</taxon>
        <taxon>Pseudomonadati</taxon>
        <taxon>Pseudomonadota</taxon>
        <taxon>Gammaproteobacteria</taxon>
        <taxon>Lysobacterales</taxon>
        <taxon>Lysobacteraceae</taxon>
        <taxon>Novilysobacter</taxon>
    </lineage>
</organism>
<keyword evidence="1" id="KW-0732">Signal</keyword>
<dbReference type="PROSITE" id="PS51257">
    <property type="entry name" value="PROKAR_LIPOPROTEIN"/>
    <property type="match status" value="1"/>
</dbReference>
<protein>
    <recommendedName>
        <fullName evidence="4">Lipoprotein</fullName>
    </recommendedName>
</protein>
<sequence>MRLTALILMCLLALAGCANSSPAANALDESQYAWSGAIRWGDFGGALNLVDPKVRQADPLTDLERKRYEQIKISSYRDVGADRNIKAGTAVRSIEIGVVNQHTMEQRQVRYQEVWRWDEAAKVWWNTSGLPDLWAGQ</sequence>
<feature type="signal peptide" evidence="1">
    <location>
        <begin position="1"/>
        <end position="26"/>
    </location>
</feature>
<evidence type="ECO:0000313" key="3">
    <source>
        <dbReference type="Proteomes" id="UP001355056"/>
    </source>
</evidence>
<proteinExistence type="predicted"/>
<dbReference type="EMBL" id="JAXGFP010000003">
    <property type="protein sequence ID" value="MEG3183758.1"/>
    <property type="molecule type" value="Genomic_DNA"/>
</dbReference>
<comment type="caution">
    <text evidence="2">The sequence shown here is derived from an EMBL/GenBank/DDBJ whole genome shotgun (WGS) entry which is preliminary data.</text>
</comment>
<name>A0ABU7YXR6_9GAMM</name>
<evidence type="ECO:0000313" key="2">
    <source>
        <dbReference type="EMBL" id="MEG3183758.1"/>
    </source>
</evidence>
<feature type="chain" id="PRO_5046906327" description="Lipoprotein" evidence="1">
    <location>
        <begin position="27"/>
        <end position="137"/>
    </location>
</feature>
<gene>
    <name evidence="2" type="ORF">SNE34_07025</name>
</gene>
<keyword evidence="3" id="KW-1185">Reference proteome</keyword>
<reference evidence="2 3" key="1">
    <citation type="journal article" date="2016" name="Int. J. Syst. Evol. Microbiol.">
        <title>Lysobacter erysipheiresistens sp. nov., an antagonist of powdery mildew, isolated from tobacco-cultivated soil.</title>
        <authorList>
            <person name="Xie B."/>
            <person name="Li T."/>
            <person name="Lin X."/>
            <person name="Wang C.J."/>
            <person name="Chen Y.J."/>
            <person name="Liu W.J."/>
            <person name="Zhao Z.W."/>
        </authorList>
    </citation>
    <scope>NUCLEOTIDE SEQUENCE [LARGE SCALE GENOMIC DNA]</scope>
    <source>
        <strain evidence="2 3">RS-LYSO-3</strain>
    </source>
</reference>
<evidence type="ECO:0008006" key="4">
    <source>
        <dbReference type="Google" id="ProtNLM"/>
    </source>
</evidence>
<evidence type="ECO:0000256" key="1">
    <source>
        <dbReference type="SAM" id="SignalP"/>
    </source>
</evidence>